<dbReference type="InterPro" id="IPR000082">
    <property type="entry name" value="SEA_dom"/>
</dbReference>
<dbReference type="PRINTS" id="PR00722">
    <property type="entry name" value="CHYMOTRYPSIN"/>
</dbReference>
<dbReference type="PANTHER" id="PTHR24252:SF17">
    <property type="entry name" value="SUPPRESSOR OF TUMORIGENICITY 14 PROTEIN HOMOLOG-RELATED"/>
    <property type="match status" value="1"/>
</dbReference>
<evidence type="ECO:0000259" key="12">
    <source>
        <dbReference type="PROSITE" id="PS50024"/>
    </source>
</evidence>
<evidence type="ECO:0000256" key="2">
    <source>
        <dbReference type="ARBA" id="ARBA00009228"/>
    </source>
</evidence>
<proteinExistence type="inferred from homology"/>
<sequence length="396" mass="44070">MAVLALVAIVIGLLVYFLVYDQKKFYYSAAFRINNVGYQPSLEKQTSAEFRELSTAVETLINQAFQAHSLRKKMIHSYVVRFSPDEGAVLADAVLVFKFVASDSRKVLWESVNSALLRRLRAPTGSLSIDLASYRLSEIPAESGGNLIYSCCGTRVDRSVERIYGGNIAEKGEWPWQASLQLNGVHRCGASLISNDWLVTAAHCFRGFKDVNSWRTSFGARLRPPTMKRSIRKIIVHEHYADNVMSHEYDIALAQISPPVQFTADVHRVCLPEARQVFPDNTSCFVTGWGALKDDGPSVGELRETEVMIIGNEVCNRREVYNQVITPGMLCAGYLEGGSDACQGDSGGPLVTPDPRDRWYLVGIVSWGDECAKPNKPGVYTRVTYYRDWIAAHTGV</sequence>
<keyword evidence="3 11" id="KW-0645">Protease</keyword>
<organism evidence="14 15">
    <name type="scientific">Gekko japonicus</name>
    <name type="common">Schlegel's Japanese gecko</name>
    <dbReference type="NCBI Taxonomy" id="146911"/>
    <lineage>
        <taxon>Eukaryota</taxon>
        <taxon>Metazoa</taxon>
        <taxon>Chordata</taxon>
        <taxon>Craniata</taxon>
        <taxon>Vertebrata</taxon>
        <taxon>Euteleostomi</taxon>
        <taxon>Lepidosauria</taxon>
        <taxon>Squamata</taxon>
        <taxon>Bifurcata</taxon>
        <taxon>Gekkota</taxon>
        <taxon>Gekkonidae</taxon>
        <taxon>Gekkoninae</taxon>
        <taxon>Gekko</taxon>
    </lineage>
</organism>
<evidence type="ECO:0000256" key="4">
    <source>
        <dbReference type="ARBA" id="ARBA00022692"/>
    </source>
</evidence>
<dbReference type="PROSITE" id="PS00135">
    <property type="entry name" value="TRYPSIN_SER"/>
    <property type="match status" value="1"/>
</dbReference>
<evidence type="ECO:0000256" key="8">
    <source>
        <dbReference type="ARBA" id="ARBA00022989"/>
    </source>
</evidence>
<dbReference type="InterPro" id="IPR033116">
    <property type="entry name" value="TRYPSIN_SER"/>
</dbReference>
<dbReference type="Gene3D" id="3.30.70.960">
    <property type="entry name" value="SEA domain"/>
    <property type="match status" value="1"/>
</dbReference>
<comment type="similarity">
    <text evidence="2">Belongs to the peptidase S1 family. Snake venom subfamily.</text>
</comment>
<dbReference type="Pfam" id="PF00089">
    <property type="entry name" value="Trypsin"/>
    <property type="match status" value="1"/>
</dbReference>
<evidence type="ECO:0000256" key="3">
    <source>
        <dbReference type="ARBA" id="ARBA00022670"/>
    </source>
</evidence>
<dbReference type="Gene3D" id="2.40.10.10">
    <property type="entry name" value="Trypsin-like serine proteases"/>
    <property type="match status" value="2"/>
</dbReference>
<accession>A0ABM1KG24</accession>
<dbReference type="PROSITE" id="PS50240">
    <property type="entry name" value="TRYPSIN_DOM"/>
    <property type="match status" value="1"/>
</dbReference>
<keyword evidence="6 11" id="KW-0720">Serine protease</keyword>
<keyword evidence="5 11" id="KW-0378">Hydrolase</keyword>
<evidence type="ECO:0000256" key="7">
    <source>
        <dbReference type="ARBA" id="ARBA00022968"/>
    </source>
</evidence>
<comment type="subcellular location">
    <subcellularLocation>
        <location evidence="1">Membrane</location>
        <topology evidence="1">Single-pass type II membrane protein</topology>
    </subcellularLocation>
</comment>
<dbReference type="SUPFAM" id="SSF50494">
    <property type="entry name" value="Trypsin-like serine proteases"/>
    <property type="match status" value="1"/>
</dbReference>
<dbReference type="SUPFAM" id="SSF82671">
    <property type="entry name" value="SEA domain"/>
    <property type="match status" value="1"/>
</dbReference>
<dbReference type="Pfam" id="PF01390">
    <property type="entry name" value="SEA"/>
    <property type="match status" value="1"/>
</dbReference>
<keyword evidence="7" id="KW-0735">Signal-anchor</keyword>
<keyword evidence="8" id="KW-1133">Transmembrane helix</keyword>
<evidence type="ECO:0000256" key="9">
    <source>
        <dbReference type="ARBA" id="ARBA00023136"/>
    </source>
</evidence>
<evidence type="ECO:0000313" key="15">
    <source>
        <dbReference type="RefSeq" id="XP_015272661.1"/>
    </source>
</evidence>
<dbReference type="Proteomes" id="UP000694871">
    <property type="component" value="Unplaced"/>
</dbReference>
<feature type="domain" description="SEA" evidence="12">
    <location>
        <begin position="23"/>
        <end position="141"/>
    </location>
</feature>
<gene>
    <name evidence="15" type="primary">LOC107115461</name>
</gene>
<keyword evidence="9" id="KW-0472">Membrane</keyword>
<dbReference type="InterPro" id="IPR001314">
    <property type="entry name" value="Peptidase_S1A"/>
</dbReference>
<dbReference type="InterPro" id="IPR001254">
    <property type="entry name" value="Trypsin_dom"/>
</dbReference>
<evidence type="ECO:0000256" key="10">
    <source>
        <dbReference type="ARBA" id="ARBA00023157"/>
    </source>
</evidence>
<protein>
    <submittedName>
        <fullName evidence="15">Transmembrane protease serine 11F-like</fullName>
    </submittedName>
</protein>
<evidence type="ECO:0000256" key="1">
    <source>
        <dbReference type="ARBA" id="ARBA00004606"/>
    </source>
</evidence>
<dbReference type="PANTHER" id="PTHR24252">
    <property type="entry name" value="ACROSIN-RELATED"/>
    <property type="match status" value="1"/>
</dbReference>
<keyword evidence="14" id="KW-1185">Reference proteome</keyword>
<evidence type="ECO:0000256" key="5">
    <source>
        <dbReference type="ARBA" id="ARBA00022801"/>
    </source>
</evidence>
<keyword evidence="10" id="KW-1015">Disulfide bond</keyword>
<dbReference type="RefSeq" id="XP_015272661.1">
    <property type="nucleotide sequence ID" value="XM_015417175.1"/>
</dbReference>
<dbReference type="PROSITE" id="PS50024">
    <property type="entry name" value="SEA"/>
    <property type="match status" value="1"/>
</dbReference>
<dbReference type="PROSITE" id="PS00134">
    <property type="entry name" value="TRYPSIN_HIS"/>
    <property type="match status" value="1"/>
</dbReference>
<dbReference type="InterPro" id="IPR009003">
    <property type="entry name" value="Peptidase_S1_PA"/>
</dbReference>
<dbReference type="GeneID" id="107115461"/>
<evidence type="ECO:0000256" key="11">
    <source>
        <dbReference type="RuleBase" id="RU363034"/>
    </source>
</evidence>
<dbReference type="InterPro" id="IPR018114">
    <property type="entry name" value="TRYPSIN_HIS"/>
</dbReference>
<keyword evidence="4" id="KW-0812">Transmembrane</keyword>
<dbReference type="SMART" id="SM00020">
    <property type="entry name" value="Tryp_SPc"/>
    <property type="match status" value="1"/>
</dbReference>
<feature type="domain" description="Peptidase S1" evidence="13">
    <location>
        <begin position="163"/>
        <end position="395"/>
    </location>
</feature>
<evidence type="ECO:0000313" key="14">
    <source>
        <dbReference type="Proteomes" id="UP000694871"/>
    </source>
</evidence>
<dbReference type="InterPro" id="IPR043504">
    <property type="entry name" value="Peptidase_S1_PA_chymotrypsin"/>
</dbReference>
<evidence type="ECO:0000259" key="13">
    <source>
        <dbReference type="PROSITE" id="PS50240"/>
    </source>
</evidence>
<reference evidence="15" key="1">
    <citation type="submission" date="2025-08" db="UniProtKB">
        <authorList>
            <consortium name="RefSeq"/>
        </authorList>
    </citation>
    <scope>IDENTIFICATION</scope>
</reference>
<evidence type="ECO:0000256" key="6">
    <source>
        <dbReference type="ARBA" id="ARBA00022825"/>
    </source>
</evidence>
<dbReference type="CDD" id="cd00190">
    <property type="entry name" value="Tryp_SPc"/>
    <property type="match status" value="1"/>
</dbReference>
<name>A0ABM1KG24_GEKJA</name>
<dbReference type="InterPro" id="IPR036364">
    <property type="entry name" value="SEA_dom_sf"/>
</dbReference>